<evidence type="ECO:0000259" key="21">
    <source>
        <dbReference type="PROSITE" id="PS50892"/>
    </source>
</evidence>
<feature type="domain" description="V-SNARE coiled-coil homology" evidence="21">
    <location>
        <begin position="135"/>
        <end position="195"/>
    </location>
</feature>
<dbReference type="Gene3D" id="3.30.450.50">
    <property type="entry name" value="Longin domain"/>
    <property type="match status" value="1"/>
</dbReference>
<dbReference type="GO" id="GO:0005484">
    <property type="term" value="F:SNAP receptor activity"/>
    <property type="evidence" value="ECO:0007669"/>
    <property type="project" value="InterPro"/>
</dbReference>
<dbReference type="GO" id="GO:0015031">
    <property type="term" value="P:protein transport"/>
    <property type="evidence" value="ECO:0007669"/>
    <property type="project" value="UniProtKB-KW"/>
</dbReference>
<dbReference type="EMBL" id="REGN01003934">
    <property type="protein sequence ID" value="RNA19968.1"/>
    <property type="molecule type" value="Genomic_DNA"/>
</dbReference>
<keyword evidence="5" id="KW-0813">Transport</keyword>
<keyword evidence="23" id="KW-1185">Reference proteome</keyword>
<keyword evidence="9" id="KW-0653">Protein transport</keyword>
<evidence type="ECO:0000256" key="12">
    <source>
        <dbReference type="ARBA" id="ARBA00023054"/>
    </source>
</evidence>
<evidence type="ECO:0000256" key="13">
    <source>
        <dbReference type="ARBA" id="ARBA00023136"/>
    </source>
</evidence>
<reference evidence="22 23" key="1">
    <citation type="journal article" date="2018" name="Sci. Rep.">
        <title>Genomic signatures of local adaptation to the degree of environmental predictability in rotifers.</title>
        <authorList>
            <person name="Franch-Gras L."/>
            <person name="Hahn C."/>
            <person name="Garcia-Roger E.M."/>
            <person name="Carmona M.J."/>
            <person name="Serra M."/>
            <person name="Gomez A."/>
        </authorList>
    </citation>
    <scope>NUCLEOTIDE SEQUENCE [LARGE SCALE GENOMIC DNA]</scope>
    <source>
        <strain evidence="22">HYR1</strain>
    </source>
</reference>
<evidence type="ECO:0000256" key="18">
    <source>
        <dbReference type="ARBA" id="ARBA00033315"/>
    </source>
</evidence>
<dbReference type="CDD" id="cd15866">
    <property type="entry name" value="R-SNARE_SEC22"/>
    <property type="match status" value="1"/>
</dbReference>
<evidence type="ECO:0000256" key="11">
    <source>
        <dbReference type="ARBA" id="ARBA00023034"/>
    </source>
</evidence>
<dbReference type="Gene3D" id="1.20.5.110">
    <property type="match status" value="1"/>
</dbReference>
<keyword evidence="8" id="KW-0931">ER-Golgi transport</keyword>
<dbReference type="GO" id="GO:0005789">
    <property type="term" value="C:endoplasmic reticulum membrane"/>
    <property type="evidence" value="ECO:0007669"/>
    <property type="project" value="UniProtKB-SubCell"/>
</dbReference>
<gene>
    <name evidence="22" type="ORF">BpHYR1_051508</name>
</gene>
<dbReference type="AlphaFoldDB" id="A0A3M7R9P5"/>
<evidence type="ECO:0000256" key="5">
    <source>
        <dbReference type="ARBA" id="ARBA00022448"/>
    </source>
</evidence>
<evidence type="ECO:0000256" key="15">
    <source>
        <dbReference type="ARBA" id="ARBA00024187"/>
    </source>
</evidence>
<evidence type="ECO:0000256" key="8">
    <source>
        <dbReference type="ARBA" id="ARBA00022892"/>
    </source>
</evidence>
<keyword evidence="13" id="KW-0472">Membrane</keyword>
<dbReference type="PANTHER" id="PTHR45837">
    <property type="entry name" value="VESICLE-TRAFFICKING PROTEIN SEC22B"/>
    <property type="match status" value="1"/>
</dbReference>
<name>A0A3M7R9P5_BRAPC</name>
<dbReference type="InterPro" id="IPR010908">
    <property type="entry name" value="Longin_dom"/>
</dbReference>
<dbReference type="PRINTS" id="PR00219">
    <property type="entry name" value="SYNAPTOBREVN"/>
</dbReference>
<dbReference type="GO" id="GO:0005794">
    <property type="term" value="C:Golgi apparatus"/>
    <property type="evidence" value="ECO:0007669"/>
    <property type="project" value="UniProtKB-SubCell"/>
</dbReference>
<feature type="domain" description="Longin" evidence="20">
    <location>
        <begin position="6"/>
        <end position="121"/>
    </location>
</feature>
<evidence type="ECO:0000256" key="14">
    <source>
        <dbReference type="ARBA" id="ARBA00024173"/>
    </source>
</evidence>
<keyword evidence="7" id="KW-0256">Endoplasmic reticulum</keyword>
<dbReference type="SMART" id="SM01270">
    <property type="entry name" value="Longin"/>
    <property type="match status" value="1"/>
</dbReference>
<accession>A0A3M7R9P5</accession>
<dbReference type="GO" id="GO:0006888">
    <property type="term" value="P:endoplasmic reticulum to Golgi vesicle-mediated transport"/>
    <property type="evidence" value="ECO:0007669"/>
    <property type="project" value="InterPro"/>
</dbReference>
<keyword evidence="12 19" id="KW-0175">Coiled coil</keyword>
<dbReference type="Pfam" id="PF00957">
    <property type="entry name" value="Synaptobrevin"/>
    <property type="match status" value="1"/>
</dbReference>
<dbReference type="GO" id="GO:0006890">
    <property type="term" value="P:retrograde vesicle-mediated transport, Golgi to endoplasmic reticulum"/>
    <property type="evidence" value="ECO:0007669"/>
    <property type="project" value="InterPro"/>
</dbReference>
<comment type="function">
    <text evidence="14">SNARE involved in targeting and fusion of ER-derived transport vesicles with the Golgi complex as well as Golgi-derived retrograde transport vesicles with the ER.</text>
</comment>
<dbReference type="InterPro" id="IPR001388">
    <property type="entry name" value="Synaptobrevin-like"/>
</dbReference>
<evidence type="ECO:0000256" key="10">
    <source>
        <dbReference type="ARBA" id="ARBA00022989"/>
    </source>
</evidence>
<keyword evidence="6" id="KW-0812">Transmembrane</keyword>
<evidence type="ECO:0000256" key="16">
    <source>
        <dbReference type="ARBA" id="ARBA00024188"/>
    </source>
</evidence>
<evidence type="ECO:0000256" key="4">
    <source>
        <dbReference type="ARBA" id="ARBA00008025"/>
    </source>
</evidence>
<dbReference type="PROSITE" id="PS50859">
    <property type="entry name" value="LONGIN"/>
    <property type="match status" value="1"/>
</dbReference>
<dbReference type="GO" id="GO:0033116">
    <property type="term" value="C:endoplasmic reticulum-Golgi intermediate compartment membrane"/>
    <property type="evidence" value="ECO:0007669"/>
    <property type="project" value="UniProtKB-SubCell"/>
</dbReference>
<proteinExistence type="inferred from homology"/>
<comment type="subcellular location">
    <subcellularLocation>
        <location evidence="1">Endoplasmic reticulum membrane</location>
        <topology evidence="1">Single-pass type IV membrane protein</topology>
    </subcellularLocation>
    <subcellularLocation>
        <location evidence="15">Endoplasmic reticulum-Golgi intermediate compartment membrane</location>
    </subcellularLocation>
    <subcellularLocation>
        <location evidence="16">Golgi apparatus</location>
        <location evidence="16">cis-Golgi network membrane</location>
    </subcellularLocation>
    <subcellularLocation>
        <location evidence="2">Golgi apparatus</location>
        <location evidence="2">trans-Golgi network membrane</location>
    </subcellularLocation>
    <subcellularLocation>
        <location evidence="3">Melanosome</location>
    </subcellularLocation>
</comment>
<dbReference type="PROSITE" id="PS50892">
    <property type="entry name" value="V_SNARE"/>
    <property type="match status" value="1"/>
</dbReference>
<evidence type="ECO:0000256" key="1">
    <source>
        <dbReference type="ARBA" id="ARBA00004163"/>
    </source>
</evidence>
<organism evidence="22 23">
    <name type="scientific">Brachionus plicatilis</name>
    <name type="common">Marine rotifer</name>
    <name type="synonym">Brachionus muelleri</name>
    <dbReference type="NCBI Taxonomy" id="10195"/>
    <lineage>
        <taxon>Eukaryota</taxon>
        <taxon>Metazoa</taxon>
        <taxon>Spiralia</taxon>
        <taxon>Gnathifera</taxon>
        <taxon>Rotifera</taxon>
        <taxon>Eurotatoria</taxon>
        <taxon>Monogononta</taxon>
        <taxon>Pseudotrocha</taxon>
        <taxon>Ploima</taxon>
        <taxon>Brachionidae</taxon>
        <taxon>Brachionus</taxon>
    </lineage>
</organism>
<protein>
    <recommendedName>
        <fullName evidence="17">Vesicle-trafficking protein SEC22b</fullName>
    </recommendedName>
    <alternativeName>
        <fullName evidence="18">SEC22 vesicle-trafficking protein homolog B</fullName>
    </alternativeName>
</protein>
<dbReference type="InterPro" id="IPR044565">
    <property type="entry name" value="Sec22"/>
</dbReference>
<dbReference type="Proteomes" id="UP000276133">
    <property type="component" value="Unassembled WGS sequence"/>
</dbReference>
<evidence type="ECO:0000256" key="7">
    <source>
        <dbReference type="ARBA" id="ARBA00022824"/>
    </source>
</evidence>
<dbReference type="CDD" id="cd14824">
    <property type="entry name" value="Longin"/>
    <property type="match status" value="1"/>
</dbReference>
<comment type="similarity">
    <text evidence="4">Belongs to the synaptobrevin family.</text>
</comment>
<keyword evidence="10" id="KW-1133">Transmembrane helix</keyword>
<evidence type="ECO:0000256" key="6">
    <source>
        <dbReference type="ARBA" id="ARBA00022692"/>
    </source>
</evidence>
<evidence type="ECO:0000256" key="3">
    <source>
        <dbReference type="ARBA" id="ARBA00004223"/>
    </source>
</evidence>
<evidence type="ECO:0000256" key="9">
    <source>
        <dbReference type="ARBA" id="ARBA00022927"/>
    </source>
</evidence>
<dbReference type="Pfam" id="PF13774">
    <property type="entry name" value="Longin"/>
    <property type="match status" value="1"/>
</dbReference>
<evidence type="ECO:0000259" key="20">
    <source>
        <dbReference type="PROSITE" id="PS50859"/>
    </source>
</evidence>
<evidence type="ECO:0000313" key="23">
    <source>
        <dbReference type="Proteomes" id="UP000276133"/>
    </source>
</evidence>
<evidence type="ECO:0000256" key="17">
    <source>
        <dbReference type="ARBA" id="ARBA00024248"/>
    </source>
</evidence>
<evidence type="ECO:0000313" key="22">
    <source>
        <dbReference type="EMBL" id="RNA19968.1"/>
    </source>
</evidence>
<dbReference type="STRING" id="10195.A0A3M7R9P5"/>
<evidence type="ECO:0000256" key="19">
    <source>
        <dbReference type="PROSITE-ProRule" id="PRU00290"/>
    </source>
</evidence>
<dbReference type="OrthoDB" id="1719357at2759"/>
<sequence length="307" mass="35433">MLLMTMIARLGDALPLAASVQDETHLKSGRSMVEYQNQAKQLFKKMNHNTPARGSVETGEYLFHYFIDQEVCYLTMCDKQFSKRTVFSYLEDLAIQFFNEYGNKVKTVARPYSFIEFDTQIQKTKKQYLDTRRSNMNRLNTELQEVQKIMVQNIDDVLQRGEALTSLDDKAANLRLLSDKYKKNAHTLNRQSTMARIGAVLVIVKYLAMSFNSLKKINQAPKLTYEQILNDLTSIPFNEDDVLFNPKINTVLGNKEDAIISDDELFYKRLENYVLFKANLESDDEKHNSELSLDSVTSNLKSLETNI</sequence>
<dbReference type="InterPro" id="IPR042855">
    <property type="entry name" value="V_SNARE_CC"/>
</dbReference>
<comment type="caution">
    <text evidence="22">The sequence shown here is derived from an EMBL/GenBank/DDBJ whole genome shotgun (WGS) entry which is preliminary data.</text>
</comment>
<dbReference type="SUPFAM" id="SSF64356">
    <property type="entry name" value="SNARE-like"/>
    <property type="match status" value="1"/>
</dbReference>
<keyword evidence="11" id="KW-0333">Golgi apparatus</keyword>
<evidence type="ECO:0000256" key="2">
    <source>
        <dbReference type="ARBA" id="ARBA00004198"/>
    </source>
</evidence>
<dbReference type="InterPro" id="IPR011012">
    <property type="entry name" value="Longin-like_dom_sf"/>
</dbReference>
<dbReference type="SUPFAM" id="SSF58038">
    <property type="entry name" value="SNARE fusion complex"/>
    <property type="match status" value="1"/>
</dbReference>